<reference evidence="4 5" key="1">
    <citation type="submission" date="2024-09" db="EMBL/GenBank/DDBJ databases">
        <title>Chromosome-scale assembly of Riccia sorocarpa.</title>
        <authorList>
            <person name="Paukszto L."/>
        </authorList>
    </citation>
    <scope>NUCLEOTIDE SEQUENCE [LARGE SCALE GENOMIC DNA]</scope>
    <source>
        <strain evidence="4">LP-2024</strain>
        <tissue evidence="4">Aerial parts of the thallus</tissue>
    </source>
</reference>
<feature type="region of interest" description="Disordered" evidence="2">
    <location>
        <begin position="68"/>
        <end position="128"/>
    </location>
</feature>
<comment type="caution">
    <text evidence="4">The sequence shown here is derived from an EMBL/GenBank/DDBJ whole genome shotgun (WGS) entry which is preliminary data.</text>
</comment>
<dbReference type="InterPro" id="IPR026960">
    <property type="entry name" value="RVT-Znf"/>
</dbReference>
<feature type="compositionally biased region" description="Basic and acidic residues" evidence="2">
    <location>
        <begin position="477"/>
        <end position="494"/>
    </location>
</feature>
<dbReference type="InterPro" id="IPR025558">
    <property type="entry name" value="DUF4283"/>
</dbReference>
<sequence>MAEASDRRSEGQRTPPEDPESEYVSEFQTFFNGPAQILGRELFAQHQGTSNDYRSVLMRDNAEFDYDPLDHGVGPAQSRPSQASFGSRARRNFRGKRSPDEENNHSLSSDLELNSSDLESDTEAPWSRRQRNRWIREAKEEVKMAFGKLPQRTGTADPAKQEVYALHNLDLAAQIIIANRKRRLEECGVVFCTVDISPSRDAFCTWIQQEVAEKTKVQIKHVRILAARHYLVVLHSLVDRDTVLAGGPYYLRRRMVYTTPWEPGFDTSKVLAKKMACWLDLVDVDPLLEGESWNLLATLGEVIQCAGMTEHHESKFANIRGCVLIDMTKPLCTILTIQLGGEVRQIEIQYDVLPDACFQCHERGHIARVCPLTTTTTVLHPKPAEKNSKDNFIKVTRKDPKKGKEAVADPGKASTSNRFDALEVEPITEEGQGSKSKQEAQRKEDEGDASESKGSGPRKPMERGQPEADPTAAPARSEAEKNQSERATPELQKDLSRARENITLDATSEQIEALAKLETEVRDREILEANIVRRRSRVQWIREGEASTKFFFNCLRSKQAQDKIGALYEEDGSLITDEEGTMDRVMRYYSSLYAQPETEDGSGQGTWKNIAQELASNRIPLNTRQLQEINIFQEWIRRITLDAASLQGSRSWRWKNQMDVWKGWNRTTSFWSKLLTREETVEDLQSKWEGGLENMSWKTRWKLLWQKGGSNRTKLWTWKVLHRGFFTGERAEKMQVAEDPCKRCRTERETLNHLLWECTTAVPTWNRLREGIHVTGDTFHLPHTLLGSIDEALKSKAKVEVILQNAQLEFELAQDAKRRQIEPGIAEGADSISKLLDWSKQRRGIREEGDNPAHTSNVDPTQPENSTPGHPHFGPRVNENGIGRQEERNPPPRRNELGQRNSS</sequence>
<evidence type="ECO:0000256" key="2">
    <source>
        <dbReference type="SAM" id="MobiDB-lite"/>
    </source>
</evidence>
<evidence type="ECO:0000256" key="1">
    <source>
        <dbReference type="PROSITE-ProRule" id="PRU00047"/>
    </source>
</evidence>
<proteinExistence type="predicted"/>
<dbReference type="AlphaFoldDB" id="A0ABD3I9G1"/>
<evidence type="ECO:0000313" key="4">
    <source>
        <dbReference type="EMBL" id="KAL3698179.1"/>
    </source>
</evidence>
<feature type="region of interest" description="Disordered" evidence="2">
    <location>
        <begin position="1"/>
        <end position="23"/>
    </location>
</feature>
<dbReference type="SUPFAM" id="SSF57756">
    <property type="entry name" value="Retrovirus zinc finger-like domains"/>
    <property type="match status" value="1"/>
</dbReference>
<feature type="compositionally biased region" description="Basic and acidic residues" evidence="2">
    <location>
        <begin position="436"/>
        <end position="445"/>
    </location>
</feature>
<keyword evidence="1" id="KW-0479">Metal-binding</keyword>
<keyword evidence="1" id="KW-0863">Zinc-finger</keyword>
<dbReference type="InterPro" id="IPR036875">
    <property type="entry name" value="Znf_CCHC_sf"/>
</dbReference>
<organism evidence="4 5">
    <name type="scientific">Riccia sorocarpa</name>
    <dbReference type="NCBI Taxonomy" id="122646"/>
    <lineage>
        <taxon>Eukaryota</taxon>
        <taxon>Viridiplantae</taxon>
        <taxon>Streptophyta</taxon>
        <taxon>Embryophyta</taxon>
        <taxon>Marchantiophyta</taxon>
        <taxon>Marchantiopsida</taxon>
        <taxon>Marchantiidae</taxon>
        <taxon>Marchantiales</taxon>
        <taxon>Ricciaceae</taxon>
        <taxon>Riccia</taxon>
    </lineage>
</organism>
<feature type="compositionally biased region" description="Polar residues" evidence="2">
    <location>
        <begin position="853"/>
        <end position="868"/>
    </location>
</feature>
<accession>A0ABD3I9G1</accession>
<feature type="compositionally biased region" description="Basic and acidic residues" evidence="2">
    <location>
        <begin position="884"/>
        <end position="897"/>
    </location>
</feature>
<evidence type="ECO:0000259" key="3">
    <source>
        <dbReference type="PROSITE" id="PS50158"/>
    </source>
</evidence>
<gene>
    <name evidence="4" type="ORF">R1sor_012255</name>
</gene>
<dbReference type="GO" id="GO:0008270">
    <property type="term" value="F:zinc ion binding"/>
    <property type="evidence" value="ECO:0007669"/>
    <property type="project" value="UniProtKB-KW"/>
</dbReference>
<feature type="compositionally biased region" description="Low complexity" evidence="2">
    <location>
        <begin position="105"/>
        <end position="117"/>
    </location>
</feature>
<dbReference type="Pfam" id="PF13966">
    <property type="entry name" value="zf-RVT"/>
    <property type="match status" value="1"/>
</dbReference>
<dbReference type="Gene3D" id="4.10.60.10">
    <property type="entry name" value="Zinc finger, CCHC-type"/>
    <property type="match status" value="1"/>
</dbReference>
<feature type="region of interest" description="Disordered" evidence="2">
    <location>
        <begin position="380"/>
        <end position="494"/>
    </location>
</feature>
<protein>
    <recommendedName>
        <fullName evidence="3">CCHC-type domain-containing protein</fullName>
    </recommendedName>
</protein>
<keyword evidence="5" id="KW-1185">Reference proteome</keyword>
<feature type="compositionally biased region" description="Basic and acidic residues" evidence="2">
    <location>
        <begin position="382"/>
        <end position="407"/>
    </location>
</feature>
<feature type="region of interest" description="Disordered" evidence="2">
    <location>
        <begin position="846"/>
        <end position="903"/>
    </location>
</feature>
<dbReference type="PANTHER" id="PTHR31286:SF180">
    <property type="entry name" value="OS10G0362600 PROTEIN"/>
    <property type="match status" value="1"/>
</dbReference>
<name>A0ABD3I9G1_9MARC</name>
<dbReference type="InterPro" id="IPR001878">
    <property type="entry name" value="Znf_CCHC"/>
</dbReference>
<dbReference type="Pfam" id="PF14111">
    <property type="entry name" value="DUF4283"/>
    <property type="match status" value="1"/>
</dbReference>
<dbReference type="PANTHER" id="PTHR31286">
    <property type="entry name" value="GLYCINE-RICH CELL WALL STRUCTURAL PROTEIN 1.8-LIKE"/>
    <property type="match status" value="1"/>
</dbReference>
<dbReference type="EMBL" id="JBJQOH010000002">
    <property type="protein sequence ID" value="KAL3698179.1"/>
    <property type="molecule type" value="Genomic_DNA"/>
</dbReference>
<feature type="domain" description="CCHC-type" evidence="3">
    <location>
        <begin position="357"/>
        <end position="371"/>
    </location>
</feature>
<dbReference type="SMART" id="SM00343">
    <property type="entry name" value="ZnF_C2HC"/>
    <property type="match status" value="1"/>
</dbReference>
<dbReference type="PROSITE" id="PS50158">
    <property type="entry name" value="ZF_CCHC"/>
    <property type="match status" value="1"/>
</dbReference>
<dbReference type="InterPro" id="IPR040256">
    <property type="entry name" value="At4g02000-like"/>
</dbReference>
<keyword evidence="1" id="KW-0862">Zinc</keyword>
<dbReference type="Proteomes" id="UP001633002">
    <property type="component" value="Unassembled WGS sequence"/>
</dbReference>
<feature type="compositionally biased region" description="Basic and acidic residues" evidence="2">
    <location>
        <begin position="1"/>
        <end position="11"/>
    </location>
</feature>
<evidence type="ECO:0000313" key="5">
    <source>
        <dbReference type="Proteomes" id="UP001633002"/>
    </source>
</evidence>